<evidence type="ECO:0000256" key="5">
    <source>
        <dbReference type="ARBA" id="ARBA00022840"/>
    </source>
</evidence>
<keyword evidence="12" id="KW-1185">Reference proteome</keyword>
<dbReference type="AlphaFoldDB" id="A0A0H4QEB6"/>
<keyword evidence="5" id="KW-0067">ATP-binding</keyword>
<dbReference type="EC" id="2.7.4.1" evidence="6"/>
<proteinExistence type="inferred from homology"/>
<dbReference type="InterPro" id="IPR036830">
    <property type="entry name" value="PP_kinase_middle_dom_sf"/>
</dbReference>
<organism evidence="11 12">
    <name type="scientific">Companilactobacillus ginsenosidimutans</name>
    <dbReference type="NCBI Taxonomy" id="1007676"/>
    <lineage>
        <taxon>Bacteria</taxon>
        <taxon>Bacillati</taxon>
        <taxon>Bacillota</taxon>
        <taxon>Bacilli</taxon>
        <taxon>Lactobacillales</taxon>
        <taxon>Lactobacillaceae</taxon>
        <taxon>Companilactobacillus</taxon>
    </lineage>
</organism>
<evidence type="ECO:0000256" key="2">
    <source>
        <dbReference type="ARBA" id="ARBA00022679"/>
    </source>
</evidence>
<gene>
    <name evidence="11" type="ORF">ABM34_01100</name>
</gene>
<accession>A0A0H4QEB6</accession>
<feature type="domain" description="Polyphosphate kinase C-terminal" evidence="9">
    <location>
        <begin position="482"/>
        <end position="643"/>
    </location>
</feature>
<dbReference type="InterPro" id="IPR025200">
    <property type="entry name" value="PPK_C_dom2"/>
</dbReference>
<dbReference type="InterPro" id="IPR024953">
    <property type="entry name" value="PP_kinase_middle"/>
</dbReference>
<evidence type="ECO:0000313" key="12">
    <source>
        <dbReference type="Proteomes" id="UP000036106"/>
    </source>
</evidence>
<dbReference type="Proteomes" id="UP000036106">
    <property type="component" value="Chromosome"/>
</dbReference>
<evidence type="ECO:0000259" key="9">
    <source>
        <dbReference type="Pfam" id="PF13090"/>
    </source>
</evidence>
<keyword evidence="1 6" id="KW-0597">Phosphoprotein</keyword>
<dbReference type="Gene3D" id="3.30.870.10">
    <property type="entry name" value="Endonuclease Chain A"/>
    <property type="match status" value="2"/>
</dbReference>
<comment type="function">
    <text evidence="6">Catalyzes the reversible transfer of the terminal phosphate of ATP to form a long-chain polyphosphate (polyP).</text>
</comment>
<dbReference type="NCBIfam" id="TIGR03705">
    <property type="entry name" value="poly_P_kin"/>
    <property type="match status" value="1"/>
</dbReference>
<evidence type="ECO:0000259" key="7">
    <source>
        <dbReference type="Pfam" id="PF02503"/>
    </source>
</evidence>
<dbReference type="Pfam" id="PF13089">
    <property type="entry name" value="PP_kinase_N"/>
    <property type="match status" value="1"/>
</dbReference>
<dbReference type="PATRIC" id="fig|1007676.4.peg.231"/>
<dbReference type="InterPro" id="IPR025198">
    <property type="entry name" value="PPK_N_dom"/>
</dbReference>
<dbReference type="SUPFAM" id="SSF56024">
    <property type="entry name" value="Phospholipase D/nuclease"/>
    <property type="match status" value="2"/>
</dbReference>
<dbReference type="EMBL" id="CP012034">
    <property type="protein sequence ID" value="AKP66282.1"/>
    <property type="molecule type" value="Genomic_DNA"/>
</dbReference>
<dbReference type="SUPFAM" id="SSF143724">
    <property type="entry name" value="PHP14-like"/>
    <property type="match status" value="1"/>
</dbReference>
<comment type="similarity">
    <text evidence="6">Belongs to the polyphosphate kinase 1 (PPK1) family.</text>
</comment>
<comment type="catalytic activity">
    <reaction evidence="6">
        <text>[phosphate](n) + ATP = [phosphate](n+1) + ADP</text>
        <dbReference type="Rhea" id="RHEA:19573"/>
        <dbReference type="Rhea" id="RHEA-COMP:9859"/>
        <dbReference type="Rhea" id="RHEA-COMP:14280"/>
        <dbReference type="ChEBI" id="CHEBI:16838"/>
        <dbReference type="ChEBI" id="CHEBI:30616"/>
        <dbReference type="ChEBI" id="CHEBI:456216"/>
        <dbReference type="EC" id="2.7.4.1"/>
    </reaction>
</comment>
<feature type="domain" description="Polyphosphate kinase C-terminal" evidence="10">
    <location>
        <begin position="313"/>
        <end position="474"/>
    </location>
</feature>
<name>A0A0H4QEB6_9LACO</name>
<dbReference type="STRING" id="1007676.ABM34_01100"/>
<keyword evidence="3" id="KW-0547">Nucleotide-binding</keyword>
<dbReference type="GO" id="GO:0005524">
    <property type="term" value="F:ATP binding"/>
    <property type="evidence" value="ECO:0007669"/>
    <property type="project" value="UniProtKB-KW"/>
</dbReference>
<dbReference type="Gene3D" id="3.30.1840.10">
    <property type="entry name" value="Polyphosphate kinase middle domain"/>
    <property type="match status" value="1"/>
</dbReference>
<evidence type="ECO:0000256" key="6">
    <source>
        <dbReference type="RuleBase" id="RU003800"/>
    </source>
</evidence>
<evidence type="ECO:0000259" key="8">
    <source>
        <dbReference type="Pfam" id="PF13089"/>
    </source>
</evidence>
<dbReference type="InterPro" id="IPR036832">
    <property type="entry name" value="PPK_N_dom_sf"/>
</dbReference>
<dbReference type="OrthoDB" id="9761456at2"/>
<feature type="domain" description="Polyphosphate kinase N-terminal" evidence="8">
    <location>
        <begin position="5"/>
        <end position="107"/>
    </location>
</feature>
<dbReference type="PANTHER" id="PTHR30218">
    <property type="entry name" value="POLYPHOSPHATE KINASE"/>
    <property type="match status" value="1"/>
</dbReference>
<keyword evidence="4 11" id="KW-0418">Kinase</keyword>
<dbReference type="Pfam" id="PF13090">
    <property type="entry name" value="PP_kinase_C"/>
    <property type="match status" value="1"/>
</dbReference>
<evidence type="ECO:0000256" key="4">
    <source>
        <dbReference type="ARBA" id="ARBA00022777"/>
    </source>
</evidence>
<dbReference type="InterPro" id="IPR041108">
    <property type="entry name" value="PP_kinase_C_1"/>
</dbReference>
<dbReference type="KEGG" id="lgn:ABM34_01100"/>
<dbReference type="RefSeq" id="WP_048702557.1">
    <property type="nucleotide sequence ID" value="NZ_CP012034.1"/>
</dbReference>
<feature type="domain" description="Polyphosphate kinase middle" evidence="7">
    <location>
        <begin position="119"/>
        <end position="284"/>
    </location>
</feature>
<dbReference type="GO" id="GO:0008976">
    <property type="term" value="F:polyphosphate kinase activity"/>
    <property type="evidence" value="ECO:0007669"/>
    <property type="project" value="UniProtKB-EC"/>
</dbReference>
<comment type="PTM">
    <text evidence="6">An intermediate of this reaction is the autophosphorylated ppk in which a phosphate is covalently linked to a histidine residue through a N-P bond.</text>
</comment>
<dbReference type="Pfam" id="PF17941">
    <property type="entry name" value="PP_kinase_C_1"/>
    <property type="match status" value="1"/>
</dbReference>
<dbReference type="PIRSF" id="PIRSF015589">
    <property type="entry name" value="PP_kinase"/>
    <property type="match status" value="1"/>
</dbReference>
<evidence type="ECO:0000256" key="1">
    <source>
        <dbReference type="ARBA" id="ARBA00022553"/>
    </source>
</evidence>
<reference evidence="12" key="1">
    <citation type="submission" date="2015-07" db="EMBL/GenBank/DDBJ databases">
        <title>Lactobacillus ginsenosidimutans/EMML 3141/ whole genome sequencing.</title>
        <authorList>
            <person name="Kim M.K."/>
            <person name="Im W.-T."/>
            <person name="Srinivasan S."/>
            <person name="Lee J.-J."/>
        </authorList>
    </citation>
    <scope>NUCLEOTIDE SEQUENCE [LARGE SCALE GENOMIC DNA]</scope>
    <source>
        <strain evidence="12">EMML 3041</strain>
    </source>
</reference>
<dbReference type="Gene3D" id="1.20.58.310">
    <property type="entry name" value="Polyphosphate kinase N-terminal domain"/>
    <property type="match status" value="1"/>
</dbReference>
<protein>
    <recommendedName>
        <fullName evidence="6">Polyphosphate kinase</fullName>
        <ecNumber evidence="6">2.7.4.1</ecNumber>
    </recommendedName>
</protein>
<dbReference type="InterPro" id="IPR003414">
    <property type="entry name" value="PP_kinase"/>
</dbReference>
<evidence type="ECO:0000256" key="3">
    <source>
        <dbReference type="ARBA" id="ARBA00022741"/>
    </source>
</evidence>
<dbReference type="SUPFAM" id="SSF140356">
    <property type="entry name" value="PPK N-terminal domain-like"/>
    <property type="match status" value="1"/>
</dbReference>
<evidence type="ECO:0000259" key="10">
    <source>
        <dbReference type="Pfam" id="PF17941"/>
    </source>
</evidence>
<sequence length="665" mass="77817">MKSKYYNRDLSWLLFDNRVIDQAYNPNVPILEKLRFLSIATNNLDEFFRVRMHNIHSMIGSKKIEKRTGLTGTEVLSLVHEFNIRNLTKQYEAYSLLLEKCKDKNIFEVMKFEDLSDFEKQYVTDYYRENIADELVVENFSNLHKFRHNLNILMQSQGHTYTFPIPDEFDRLVATGVDNHYILLEDVILNVAEDIFRKYDVLKCYVFRVTYDKNKKYDFLDEQLTDAEYLKKMTEYLNARDPRKITRVEFMCDGPRGRSYFAQLFEISKKSVYKIPGPVDLKYLDGLFKRYKNRANLIFPPFRQRQWKDSKNILEYLDKTPMLLEYPYDSYKTYLNYLETAVNDPKTTDISMTIYRTEKNSQLVKLLQKAAAKGINVTAVVELRARFDEEHNLLVSELLKSAGVHVLYGDRLNKVHSKVCLVLQGANDVGYVQIGTGNYNGVTANIFSDIAYFTSDPTYVNDAANFFERLETHKEVDYDLFVTSPNQLKPMILNNIKRATKEYLRVGKGEVFMKVNGLTDIDIINAIYSAARLGLPFRLIVRGPCSLKLGLCGEKEDIVVKSIVGELLEHSRIFKFQYGDSQTDVWISSADMMTRNLDRRVEVAVPIVDKKSKEKLLKIIKMYQRDTENSYYLNSNGEYFKKRKTFGISAQQTWLKRLKWSKYSK</sequence>
<keyword evidence="2 6" id="KW-0808">Transferase</keyword>
<dbReference type="Pfam" id="PF02503">
    <property type="entry name" value="PP_kinase"/>
    <property type="match status" value="1"/>
</dbReference>
<dbReference type="PANTHER" id="PTHR30218:SF0">
    <property type="entry name" value="POLYPHOSPHATE KINASE"/>
    <property type="match status" value="1"/>
</dbReference>
<dbReference type="GO" id="GO:0006799">
    <property type="term" value="P:polyphosphate biosynthetic process"/>
    <property type="evidence" value="ECO:0007669"/>
    <property type="project" value="InterPro"/>
</dbReference>
<evidence type="ECO:0000313" key="11">
    <source>
        <dbReference type="EMBL" id="AKP66282.1"/>
    </source>
</evidence>
<dbReference type="GO" id="GO:0009358">
    <property type="term" value="C:polyphosphate kinase complex"/>
    <property type="evidence" value="ECO:0007669"/>
    <property type="project" value="InterPro"/>
</dbReference>